<evidence type="ECO:0000313" key="2">
    <source>
        <dbReference type="EMBL" id="GER70020.1"/>
    </source>
</evidence>
<protein>
    <submittedName>
        <fullName evidence="2">Uncharacterized protein</fullName>
    </submittedName>
</protein>
<organism evidence="2 3">
    <name type="scientific">Weizmannia acidilactici</name>
    <dbReference type="NCBI Taxonomy" id="2607726"/>
    <lineage>
        <taxon>Bacteria</taxon>
        <taxon>Bacillati</taxon>
        <taxon>Bacillota</taxon>
        <taxon>Bacilli</taxon>
        <taxon>Bacillales</taxon>
        <taxon>Bacillaceae</taxon>
        <taxon>Heyndrickxia</taxon>
    </lineage>
</organism>
<keyword evidence="3" id="KW-1185">Reference proteome</keyword>
<gene>
    <name evidence="2" type="ORF">BpJC7_13230</name>
</gene>
<proteinExistence type="predicted"/>
<sequence>MIYLFHNPQKEADNSILTYPHVNNNAIEADSSVPVDIFIFPILTGSFKKAKKYTSPRQPFHRRGTELKKAGR</sequence>
<feature type="region of interest" description="Disordered" evidence="1">
    <location>
        <begin position="53"/>
        <end position="72"/>
    </location>
</feature>
<dbReference type="Proteomes" id="UP000391919">
    <property type="component" value="Unassembled WGS sequence"/>
</dbReference>
<feature type="compositionally biased region" description="Basic residues" evidence="1">
    <location>
        <begin position="53"/>
        <end position="62"/>
    </location>
</feature>
<name>A0A5J4JHK0_9BACI</name>
<feature type="compositionally biased region" description="Basic and acidic residues" evidence="1">
    <location>
        <begin position="63"/>
        <end position="72"/>
    </location>
</feature>
<dbReference type="EMBL" id="BKZQ01000014">
    <property type="protein sequence ID" value="GER70020.1"/>
    <property type="molecule type" value="Genomic_DNA"/>
</dbReference>
<evidence type="ECO:0000256" key="1">
    <source>
        <dbReference type="SAM" id="MobiDB-lite"/>
    </source>
</evidence>
<comment type="caution">
    <text evidence="2">The sequence shown here is derived from an EMBL/GenBank/DDBJ whole genome shotgun (WGS) entry which is preliminary data.</text>
</comment>
<reference evidence="2 3" key="1">
    <citation type="submission" date="2019-09" db="EMBL/GenBank/DDBJ databases">
        <title>Draft genome sequence of Bacillus sp. JC-7.</title>
        <authorList>
            <person name="Tanaka N."/>
            <person name="Shiwa Y."/>
            <person name="Fujita N."/>
            <person name="Tanasupawat S."/>
        </authorList>
    </citation>
    <scope>NUCLEOTIDE SEQUENCE [LARGE SCALE GENOMIC DNA]</scope>
    <source>
        <strain evidence="2 3">JC-7</strain>
    </source>
</reference>
<evidence type="ECO:0000313" key="3">
    <source>
        <dbReference type="Proteomes" id="UP000391919"/>
    </source>
</evidence>
<dbReference type="AlphaFoldDB" id="A0A5J4JHK0"/>
<accession>A0A5J4JHK0</accession>